<feature type="chain" id="PRO_5027678006" description="Lipoprotein" evidence="1">
    <location>
        <begin position="18"/>
        <end position="191"/>
    </location>
</feature>
<reference evidence="2 3" key="1">
    <citation type="journal article" date="2014" name="Genome Announc.">
        <title>Whole-Genome Sequence of Serratia symbiotica Strain CWBI-2.3T, a Free-Living Symbiont of the Black Bean Aphid Aphis fabae.</title>
        <authorList>
            <person name="Foray V."/>
            <person name="Grigorescu A.S."/>
            <person name="Sabri A."/>
            <person name="Haubruge E."/>
            <person name="Lognay G."/>
            <person name="Francis F."/>
            <person name="Fauconnier M.L."/>
            <person name="Hance T."/>
            <person name="Thonart P."/>
        </authorList>
    </citation>
    <scope>NUCLEOTIDE SEQUENCE [LARGE SCALE GENOMIC DNA]</scope>
    <source>
        <strain evidence="2">CWBI-2.3</strain>
    </source>
</reference>
<dbReference type="RefSeq" id="WP_185899928.1">
    <property type="nucleotide sequence ID" value="NZ_CP050855.1"/>
</dbReference>
<name>A0A7D5SSD4_9GAMM</name>
<gene>
    <name evidence="2" type="ORF">SYMBAF_07935</name>
</gene>
<keyword evidence="1" id="KW-0732">Signal</keyword>
<dbReference type="Proteomes" id="UP000042738">
    <property type="component" value="Chromosome"/>
</dbReference>
<feature type="signal peptide" evidence="1">
    <location>
        <begin position="1"/>
        <end position="17"/>
    </location>
</feature>
<dbReference type="EMBL" id="CP050855">
    <property type="protein sequence ID" value="QLH62874.1"/>
    <property type="molecule type" value="Genomic_DNA"/>
</dbReference>
<dbReference type="GeneID" id="93736430"/>
<accession>A0A7D5SSD4</accession>
<organism evidence="2 3">
    <name type="scientific">Serratia symbiotica</name>
    <dbReference type="NCBI Taxonomy" id="138074"/>
    <lineage>
        <taxon>Bacteria</taxon>
        <taxon>Pseudomonadati</taxon>
        <taxon>Pseudomonadota</taxon>
        <taxon>Gammaproteobacteria</taxon>
        <taxon>Enterobacterales</taxon>
        <taxon>Yersiniaceae</taxon>
        <taxon>Serratia</taxon>
    </lineage>
</organism>
<evidence type="ECO:0000313" key="3">
    <source>
        <dbReference type="Proteomes" id="UP000042738"/>
    </source>
</evidence>
<dbReference type="PROSITE" id="PS51257">
    <property type="entry name" value="PROKAR_LIPOPROTEIN"/>
    <property type="match status" value="1"/>
</dbReference>
<proteinExistence type="predicted"/>
<sequence length="191" mass="20656">MKKTITALLASAAFTLAGCQQLSDATGKVGESINSSLSSLSGVLSSSTSKSATLASDNLPVNTVNGLDVICRDYESNAMAGKKNWIGKKVSISNATVLEAQEAYDTMKYLGAQRDHKTYAIIFQTPDTNYCGGAVLLSYYVGQDEDILKYRKGQKVNITGVVYDIGDRLFNTHNNGNMAWKVIKMDHGLIR</sequence>
<dbReference type="AlphaFoldDB" id="A0A7D5SSD4"/>
<evidence type="ECO:0008006" key="4">
    <source>
        <dbReference type="Google" id="ProtNLM"/>
    </source>
</evidence>
<protein>
    <recommendedName>
        <fullName evidence="4">Lipoprotein</fullName>
    </recommendedName>
</protein>
<evidence type="ECO:0000256" key="1">
    <source>
        <dbReference type="SAM" id="SignalP"/>
    </source>
</evidence>
<evidence type="ECO:0000313" key="2">
    <source>
        <dbReference type="EMBL" id="QLH62874.1"/>
    </source>
</evidence>